<dbReference type="KEGG" id="cne:CNG03725"/>
<dbReference type="PaxDb" id="214684-A0A0S2M639"/>
<dbReference type="GeneID" id="36392956"/>
<dbReference type="EMBL" id="AE017347">
    <property type="protein sequence ID" value="ALO69307.1"/>
    <property type="molecule type" value="Genomic_DNA"/>
</dbReference>
<dbReference type="OrthoDB" id="2564760at2759"/>
<gene>
    <name evidence="1" type="ordered locus">CNG03725</name>
</gene>
<evidence type="ECO:0000313" key="2">
    <source>
        <dbReference type="Proteomes" id="UP000002149"/>
    </source>
</evidence>
<accession>A0A0S2M639</accession>
<dbReference type="Proteomes" id="UP000002149">
    <property type="component" value="Chromosome 7"/>
</dbReference>
<name>A0A0S2M639_CRYD1</name>
<proteinExistence type="predicted"/>
<protein>
    <submittedName>
        <fullName evidence="1">Uncharacterized protein</fullName>
    </submittedName>
</protein>
<dbReference type="InParanoid" id="A0A0S2M639"/>
<organism evidence="1 2">
    <name type="scientific">Cryptococcus deneoformans (strain JEC21 / ATCC MYA-565)</name>
    <name type="common">Cryptococcus neoformans var. neoformans serotype D</name>
    <dbReference type="NCBI Taxonomy" id="214684"/>
    <lineage>
        <taxon>Eukaryota</taxon>
        <taxon>Fungi</taxon>
        <taxon>Dikarya</taxon>
        <taxon>Basidiomycota</taxon>
        <taxon>Agaricomycotina</taxon>
        <taxon>Tremellomycetes</taxon>
        <taxon>Tremellales</taxon>
        <taxon>Cryptococcaceae</taxon>
        <taxon>Cryptococcus</taxon>
        <taxon>Cryptococcus neoformans species complex</taxon>
    </lineage>
</organism>
<keyword evidence="2" id="KW-1185">Reference proteome</keyword>
<dbReference type="RefSeq" id="XP_024514565.1">
    <property type="nucleotide sequence ID" value="XM_024658646.1"/>
</dbReference>
<dbReference type="VEuPathDB" id="FungiDB:CNG03725"/>
<dbReference type="AlphaFoldDB" id="A0A0S2M639"/>
<sequence>MVSRKLPSSSSQSQSYFISPAPPISVFLDDSLVPSLPPPGGKLEHLDLMGRRPKLPPPLKTIIVQSNSELSSKPMAGSGHKMMSKPLDVPGLVRGLETRRAGSLGNRAGIGLAQVRNFHTGCVDHGLFRPNVGLRRIASFEYTQNNGTRTRHGRTASDPTLEEVRRAAKTKIADLQKPERSASLVGTADGLKLGKPGDKKMVKLLTAIQALIPDTRVPKPVPPPPVTCVLAPMCFLIPMAIVLEILVWEREMLKGNKAKTTLPVLRDGSQLQVSGKDGQEEVDWKIAQSYILAFGALLDSLLPCLQDPSSSSDKRKVEELIKSARQYVAKMKKVFGEVAGMYVDRYGFVRSWWDETWIKSAAGEVGRWGDLFDV</sequence>
<evidence type="ECO:0000313" key="1">
    <source>
        <dbReference type="EMBL" id="ALO69307.1"/>
    </source>
</evidence>
<reference evidence="1 2" key="1">
    <citation type="journal article" date="2005" name="Science">
        <title>The genome of the basidiomycetous yeast and human pathogen Cryptococcus neoformans.</title>
        <authorList>
            <person name="Loftus B.J."/>
            <person name="Fung E."/>
            <person name="Roncaglia P."/>
            <person name="Rowley D."/>
            <person name="Amedeo P."/>
            <person name="Bruno D."/>
            <person name="Vamathevan J."/>
            <person name="Miranda M."/>
            <person name="Anderson I.J."/>
            <person name="Fraser J.A."/>
            <person name="Allen J.E."/>
            <person name="Bosdet I.E."/>
            <person name="Brent M.R."/>
            <person name="Chiu R."/>
            <person name="Doering T.L."/>
            <person name="Donlin M.J."/>
            <person name="D'Souza C.A."/>
            <person name="Fox D.S."/>
            <person name="Grinberg V."/>
            <person name="Fu J."/>
            <person name="Fukushima M."/>
            <person name="Haas B.J."/>
            <person name="Huang J.C."/>
            <person name="Janbon G."/>
            <person name="Jones S.J."/>
            <person name="Koo H.L."/>
            <person name="Krzywinski M.I."/>
            <person name="Kwon-Chung J.K."/>
            <person name="Lengeler K.B."/>
            <person name="Maiti R."/>
            <person name="Marra M.A."/>
            <person name="Marra R.E."/>
            <person name="Mathewson C.A."/>
            <person name="Mitchell T.G."/>
            <person name="Pertea M."/>
            <person name="Riggs F.R."/>
            <person name="Salzberg S.L."/>
            <person name="Schein J.E."/>
            <person name="Shvartsbeyn A."/>
            <person name="Shin H."/>
            <person name="Shumway M."/>
            <person name="Specht C.A."/>
            <person name="Suh B.B."/>
            <person name="Tenney A."/>
            <person name="Utterback T.R."/>
            <person name="Wickes B.L."/>
            <person name="Wortman J.R."/>
            <person name="Wye N.H."/>
            <person name="Kronstad J.W."/>
            <person name="Lodge J.K."/>
            <person name="Heitman J."/>
            <person name="Davis R.W."/>
            <person name="Fraser C.M."/>
            <person name="Hyman R.W."/>
        </authorList>
    </citation>
    <scope>NUCLEOTIDE SEQUENCE [LARGE SCALE GENOMIC DNA]</scope>
    <source>
        <strain evidence="2">JEC21 / ATCC MYA-565</strain>
    </source>
</reference>